<dbReference type="PANTHER" id="PTHR23222:SF0">
    <property type="entry name" value="PROHIBITIN 1"/>
    <property type="match status" value="1"/>
</dbReference>
<dbReference type="eggNOG" id="COG0330">
    <property type="taxonomic scope" value="Bacteria"/>
</dbReference>
<accession>A0A059KPH6</accession>
<gene>
    <name evidence="5" type="ORF">X805_09820</name>
</gene>
<dbReference type="InterPro" id="IPR036013">
    <property type="entry name" value="Band_7/SPFH_dom_sf"/>
</dbReference>
<dbReference type="SUPFAM" id="SSF117892">
    <property type="entry name" value="Band 7/SPFH domain"/>
    <property type="match status" value="1"/>
</dbReference>
<evidence type="ECO:0000313" key="5">
    <source>
        <dbReference type="EMBL" id="KDB53397.1"/>
    </source>
</evidence>
<dbReference type="Gene3D" id="3.30.479.30">
    <property type="entry name" value="Band 7 domain"/>
    <property type="match status" value="1"/>
</dbReference>
<dbReference type="Proteomes" id="UP000026714">
    <property type="component" value="Unassembled WGS sequence"/>
</dbReference>
<evidence type="ECO:0000313" key="6">
    <source>
        <dbReference type="Proteomes" id="UP000026714"/>
    </source>
</evidence>
<reference evidence="5 6" key="1">
    <citation type="journal article" date="2014" name="FEMS Microbiol. Ecol.">
        <title>Sphaerotilus natans encrusted with nanoball-shaped Fe(III) oxide minerals formed by nitrate-reducing mixotrophic Fe(II) oxidation.</title>
        <authorList>
            <person name="Park S."/>
            <person name="Kim D.H."/>
            <person name="Lee J.H."/>
            <person name="Hur H.G."/>
        </authorList>
    </citation>
    <scope>NUCLEOTIDE SEQUENCE [LARGE SCALE GENOMIC DNA]</scope>
    <source>
        <strain evidence="5 6">DSM 6575</strain>
    </source>
</reference>
<evidence type="ECO:0000256" key="3">
    <source>
        <dbReference type="SAM" id="Phobius"/>
    </source>
</evidence>
<dbReference type="EMBL" id="AZRA01000025">
    <property type="protein sequence ID" value="KDB53397.1"/>
    <property type="molecule type" value="Genomic_DNA"/>
</dbReference>
<evidence type="ECO:0000256" key="2">
    <source>
        <dbReference type="SAM" id="MobiDB-lite"/>
    </source>
</evidence>
<dbReference type="InterPro" id="IPR001107">
    <property type="entry name" value="Band_7"/>
</dbReference>
<protein>
    <submittedName>
        <fullName evidence="5">SPFH domain, Band 7 family protein</fullName>
    </submittedName>
</protein>
<comment type="caution">
    <text evidence="5">The sequence shown here is derived from an EMBL/GenBank/DDBJ whole genome shotgun (WGS) entry which is preliminary data.</text>
</comment>
<name>A0A059KPH6_9BURK</name>
<sequence length="319" mass="35490">MAGPKEWFDDDTSSAQVDASAPEAPLTPRQRLADWLHENTPAFIVTNLLLLLLIVFLWSRIVVVIPPGHNGVLFRLFSGTQVDHVYTEGVYLISPFNTMHQYETRKQIKLHEFDVLTSKGLSVKLSLAIRYQPEVEMLGVLHQRIGPDYVMRVIVPQVESVMRKQLGQYVAEDIYTNKDGLLTRAILAALDEVGRNFVQVDDIIIRSIQLPDKLKTAIEDKLTQEEMLKSYEFRMETARKEADRLIVEAEGRKKHNAILAESLTDRVLQHEQIGAMRDIATSPNAKTLIMGGGMSPPGAGAQGGATGDGKPAVLLNVTP</sequence>
<keyword evidence="3" id="KW-0812">Transmembrane</keyword>
<evidence type="ECO:0000256" key="1">
    <source>
        <dbReference type="ARBA" id="ARBA00004167"/>
    </source>
</evidence>
<dbReference type="AlphaFoldDB" id="A0A059KPH6"/>
<dbReference type="Pfam" id="PF01145">
    <property type="entry name" value="Band_7"/>
    <property type="match status" value="1"/>
</dbReference>
<keyword evidence="3" id="KW-0472">Membrane</keyword>
<dbReference type="STRING" id="34103.SAMN05421778_10862"/>
<dbReference type="GO" id="GO:0016020">
    <property type="term" value="C:membrane"/>
    <property type="evidence" value="ECO:0007669"/>
    <property type="project" value="UniProtKB-SubCell"/>
</dbReference>
<feature type="compositionally biased region" description="Gly residues" evidence="2">
    <location>
        <begin position="295"/>
        <end position="307"/>
    </location>
</feature>
<keyword evidence="6" id="KW-1185">Reference proteome</keyword>
<dbReference type="PRINTS" id="PR00679">
    <property type="entry name" value="PROHIBITIN"/>
</dbReference>
<dbReference type="PANTHER" id="PTHR23222">
    <property type="entry name" value="PROHIBITIN"/>
    <property type="match status" value="1"/>
</dbReference>
<feature type="transmembrane region" description="Helical" evidence="3">
    <location>
        <begin position="42"/>
        <end position="65"/>
    </location>
</feature>
<proteinExistence type="predicted"/>
<evidence type="ECO:0000259" key="4">
    <source>
        <dbReference type="SMART" id="SM00244"/>
    </source>
</evidence>
<feature type="domain" description="Band 7" evidence="4">
    <location>
        <begin position="60"/>
        <end position="222"/>
    </location>
</feature>
<comment type="subcellular location">
    <subcellularLocation>
        <location evidence="1">Membrane</location>
        <topology evidence="1">Single-pass membrane protein</topology>
    </subcellularLocation>
</comment>
<feature type="region of interest" description="Disordered" evidence="2">
    <location>
        <begin position="1"/>
        <end position="23"/>
    </location>
</feature>
<keyword evidence="3" id="KW-1133">Transmembrane helix</keyword>
<dbReference type="InterPro" id="IPR000163">
    <property type="entry name" value="Prohibitin"/>
</dbReference>
<dbReference type="CDD" id="cd03401">
    <property type="entry name" value="SPFH_prohibitin"/>
    <property type="match status" value="1"/>
</dbReference>
<dbReference type="SMART" id="SM00244">
    <property type="entry name" value="PHB"/>
    <property type="match status" value="1"/>
</dbReference>
<feature type="region of interest" description="Disordered" evidence="2">
    <location>
        <begin position="295"/>
        <end position="319"/>
    </location>
</feature>
<dbReference type="RefSeq" id="WP_037478880.1">
    <property type="nucleotide sequence ID" value="NZ_AZRA01000025.1"/>
</dbReference>
<dbReference type="PATRIC" id="fig|1286631.3.peg.970"/>
<organism evidence="5 6">
    <name type="scientific">Sphaerotilus natans subsp. natans DSM 6575</name>
    <dbReference type="NCBI Taxonomy" id="1286631"/>
    <lineage>
        <taxon>Bacteria</taxon>
        <taxon>Pseudomonadati</taxon>
        <taxon>Pseudomonadota</taxon>
        <taxon>Betaproteobacteria</taxon>
        <taxon>Burkholderiales</taxon>
        <taxon>Sphaerotilaceae</taxon>
        <taxon>Sphaerotilus</taxon>
    </lineage>
</organism>